<dbReference type="InterPro" id="IPR006626">
    <property type="entry name" value="PbH1"/>
</dbReference>
<dbReference type="SMART" id="SM00710">
    <property type="entry name" value="PbH1"/>
    <property type="match status" value="7"/>
</dbReference>
<dbReference type="STRING" id="1192034.CAP_7705"/>
<evidence type="ECO:0000313" key="2">
    <source>
        <dbReference type="EMBL" id="EYF01937.1"/>
    </source>
</evidence>
<dbReference type="OrthoDB" id="5522893at2"/>
<dbReference type="RefSeq" id="WP_044248545.1">
    <property type="nucleotide sequence ID" value="NZ_ASRX01000069.1"/>
</dbReference>
<protein>
    <recommendedName>
        <fullName evidence="4">Right handed beta helix domain-containing protein</fullName>
    </recommendedName>
</protein>
<comment type="caution">
    <text evidence="2">The sequence shown here is derived from an EMBL/GenBank/DDBJ whole genome shotgun (WGS) entry which is preliminary data.</text>
</comment>
<dbReference type="AlphaFoldDB" id="A0A017SYT5"/>
<organism evidence="2 3">
    <name type="scientific">Chondromyces apiculatus DSM 436</name>
    <dbReference type="NCBI Taxonomy" id="1192034"/>
    <lineage>
        <taxon>Bacteria</taxon>
        <taxon>Pseudomonadati</taxon>
        <taxon>Myxococcota</taxon>
        <taxon>Polyangia</taxon>
        <taxon>Polyangiales</taxon>
        <taxon>Polyangiaceae</taxon>
        <taxon>Chondromyces</taxon>
    </lineage>
</organism>
<reference evidence="2 3" key="1">
    <citation type="submission" date="2013-05" db="EMBL/GenBank/DDBJ databases">
        <title>Genome assembly of Chondromyces apiculatus DSM 436.</title>
        <authorList>
            <person name="Sharma G."/>
            <person name="Khatri I."/>
            <person name="Kaur C."/>
            <person name="Mayilraj S."/>
            <person name="Subramanian S."/>
        </authorList>
    </citation>
    <scope>NUCLEOTIDE SEQUENCE [LARGE SCALE GENOMIC DNA]</scope>
    <source>
        <strain evidence="2 3">DSM 436</strain>
    </source>
</reference>
<evidence type="ECO:0000313" key="3">
    <source>
        <dbReference type="Proteomes" id="UP000019678"/>
    </source>
</evidence>
<evidence type="ECO:0008006" key="4">
    <source>
        <dbReference type="Google" id="ProtNLM"/>
    </source>
</evidence>
<dbReference type="SUPFAM" id="SSF51126">
    <property type="entry name" value="Pectin lyase-like"/>
    <property type="match status" value="1"/>
</dbReference>
<dbReference type="eggNOG" id="COG3420">
    <property type="taxonomic scope" value="Bacteria"/>
</dbReference>
<sequence>MRIDAFSVRLPTRAHDGLVPTSPATTIPHLNRRRPLLGRAALALGVAALAAGCATGAPGDEGGDEAEVTASASEAVITTAGAANRPNFAWALATPGTGTLFVNNTVGVGDDNNPGTSSEPLETIGEAVRRATQGATIYVQGTTTPYAEFVTLTATGTSSNPIRLVGVPQAGTTTRPVWTAPSTTDTPLLRFRGAYWVVRGFDFNKTGIGSPRAVSFDSGYAHNALIGSVIRGNSGHAVRINGTDILVRENLAYNNKIGSNYNTYEDAHAFRVGVNAARVEVSRNEAHDNSGDGIQCAGPGDATPPDTGSDPVDIFLEDNRLHDNIENAVDIKSCNRVTIAGTDGVDGNKFYGYVPARTAKEGAAVVIHYKARNILVEKTRIWDSGLGITVGTASGSQHGVQNVVLRRNVIFALHQETNGSYTAEGKGIRVGWIAGGTDIYNNTLDGIPGAGIDIGVMDYDGLTSKNTHVWNNIISTSGGPAIEIARDYSDGFTSSHNVFFNSSGAVKFKVSGMSDRTFTQWKALSVTGWGGSPDTTVSVEDNPDFVANPTANDYYTQTGSPARDVALSPTPGSPTACNGGLDIGFLESCD</sequence>
<dbReference type="InterPro" id="IPR011050">
    <property type="entry name" value="Pectin_lyase_fold/virulence"/>
</dbReference>
<dbReference type="EMBL" id="ASRX01000069">
    <property type="protein sequence ID" value="EYF01937.1"/>
    <property type="molecule type" value="Genomic_DNA"/>
</dbReference>
<gene>
    <name evidence="2" type="ORF">CAP_7705</name>
</gene>
<feature type="region of interest" description="Disordered" evidence="1">
    <location>
        <begin position="284"/>
        <end position="307"/>
    </location>
</feature>
<proteinExistence type="predicted"/>
<dbReference type="Proteomes" id="UP000019678">
    <property type="component" value="Unassembled WGS sequence"/>
</dbReference>
<accession>A0A017SYT5</accession>
<evidence type="ECO:0000256" key="1">
    <source>
        <dbReference type="SAM" id="MobiDB-lite"/>
    </source>
</evidence>
<keyword evidence="3" id="KW-1185">Reference proteome</keyword>
<dbReference type="InterPro" id="IPR012334">
    <property type="entry name" value="Pectin_lyas_fold"/>
</dbReference>
<dbReference type="Gene3D" id="2.160.20.10">
    <property type="entry name" value="Single-stranded right-handed beta-helix, Pectin lyase-like"/>
    <property type="match status" value="1"/>
</dbReference>
<name>A0A017SYT5_9BACT</name>